<gene>
    <name evidence="1" type="ORF">MRB53_028734</name>
</gene>
<evidence type="ECO:0000313" key="2">
    <source>
        <dbReference type="Proteomes" id="UP001234297"/>
    </source>
</evidence>
<reference evidence="1 2" key="1">
    <citation type="journal article" date="2022" name="Hortic Res">
        <title>A haplotype resolved chromosomal level avocado genome allows analysis of novel avocado genes.</title>
        <authorList>
            <person name="Nath O."/>
            <person name="Fletcher S.J."/>
            <person name="Hayward A."/>
            <person name="Shaw L.M."/>
            <person name="Masouleh A.K."/>
            <person name="Furtado A."/>
            <person name="Henry R.J."/>
            <person name="Mitter N."/>
        </authorList>
    </citation>
    <scope>NUCLEOTIDE SEQUENCE [LARGE SCALE GENOMIC DNA]</scope>
    <source>
        <strain evidence="2">cv. Hass</strain>
    </source>
</reference>
<comment type="caution">
    <text evidence="1">The sequence shown here is derived from an EMBL/GenBank/DDBJ whole genome shotgun (WGS) entry which is preliminary data.</text>
</comment>
<sequence length="110" mass="12542">MIEEQMKTLKEAQGSLKPLEKLLKGKRFFGGETIGYLDIVIGWIAFLCPTYEELLGVTCVDPNSMPLLHAWCQEYTNVPLMKEGLPPRKKLFPYLKVIREKLMSSSSTFS</sequence>
<accession>A0ACC2KGC5</accession>
<dbReference type="EMBL" id="CM056817">
    <property type="protein sequence ID" value="KAJ8620205.1"/>
    <property type="molecule type" value="Genomic_DNA"/>
</dbReference>
<name>A0ACC2KGC5_PERAE</name>
<organism evidence="1 2">
    <name type="scientific">Persea americana</name>
    <name type="common">Avocado</name>
    <dbReference type="NCBI Taxonomy" id="3435"/>
    <lineage>
        <taxon>Eukaryota</taxon>
        <taxon>Viridiplantae</taxon>
        <taxon>Streptophyta</taxon>
        <taxon>Embryophyta</taxon>
        <taxon>Tracheophyta</taxon>
        <taxon>Spermatophyta</taxon>
        <taxon>Magnoliopsida</taxon>
        <taxon>Magnoliidae</taxon>
        <taxon>Laurales</taxon>
        <taxon>Lauraceae</taxon>
        <taxon>Persea</taxon>
    </lineage>
</organism>
<proteinExistence type="predicted"/>
<dbReference type="Proteomes" id="UP001234297">
    <property type="component" value="Chromosome 9"/>
</dbReference>
<evidence type="ECO:0000313" key="1">
    <source>
        <dbReference type="EMBL" id="KAJ8620205.1"/>
    </source>
</evidence>
<protein>
    <submittedName>
        <fullName evidence="1">Uncharacterized protein</fullName>
    </submittedName>
</protein>
<keyword evidence="2" id="KW-1185">Reference proteome</keyword>